<keyword evidence="9" id="KW-0547">Nucleotide-binding</keyword>
<evidence type="ECO:0000256" key="3">
    <source>
        <dbReference type="ARBA" id="ARBA00022539"/>
    </source>
</evidence>
<dbReference type="GO" id="GO:0005524">
    <property type="term" value="F:ATP binding"/>
    <property type="evidence" value="ECO:0007669"/>
    <property type="project" value="UniProtKB-UniRule"/>
</dbReference>
<proteinExistence type="inferred from homology"/>
<dbReference type="SUPFAM" id="SSF81653">
    <property type="entry name" value="Calcium ATPase, transduction domain A"/>
    <property type="match status" value="1"/>
</dbReference>
<dbReference type="Pfam" id="PF00122">
    <property type="entry name" value="E1-E2_ATPase"/>
    <property type="match status" value="1"/>
</dbReference>
<evidence type="ECO:0000256" key="7">
    <source>
        <dbReference type="ARBA" id="ARBA00039103"/>
    </source>
</evidence>
<comment type="similarity">
    <text evidence="2 9">Belongs to the cation transport ATPase (P-type) (TC 3.A.3) family. Type IB subfamily.</text>
</comment>
<dbReference type="PANTHER" id="PTHR48085:SF5">
    <property type="entry name" value="CADMIUM_ZINC-TRANSPORTING ATPASE HMA4-RELATED"/>
    <property type="match status" value="1"/>
</dbReference>
<gene>
    <name evidence="11" type="primary">ziaA</name>
    <name evidence="11" type="ORF">AULFYP135_01304</name>
</gene>
<feature type="transmembrane region" description="Helical" evidence="9">
    <location>
        <begin position="282"/>
        <end position="301"/>
    </location>
</feature>
<evidence type="ECO:0000313" key="11">
    <source>
        <dbReference type="EMBL" id="VYT01658.1"/>
    </source>
</evidence>
<dbReference type="InterPro" id="IPR023299">
    <property type="entry name" value="ATPase_P-typ_cyto_dom_N"/>
</dbReference>
<evidence type="ECO:0000256" key="8">
    <source>
        <dbReference type="ARBA" id="ARBA00049338"/>
    </source>
</evidence>
<evidence type="ECO:0000256" key="4">
    <source>
        <dbReference type="ARBA" id="ARBA00022692"/>
    </source>
</evidence>
<reference evidence="11" key="1">
    <citation type="submission" date="2019-11" db="EMBL/GenBank/DDBJ databases">
        <authorList>
            <person name="Feng L."/>
        </authorList>
    </citation>
    <scope>NUCLEOTIDE SEQUENCE</scope>
    <source>
        <strain evidence="11">AundefinedLFYP135</strain>
    </source>
</reference>
<dbReference type="Pfam" id="PF00702">
    <property type="entry name" value="Hydrolase"/>
    <property type="match status" value="1"/>
</dbReference>
<evidence type="ECO:0000256" key="2">
    <source>
        <dbReference type="ARBA" id="ARBA00006024"/>
    </source>
</evidence>
<dbReference type="GO" id="GO:0016887">
    <property type="term" value="F:ATP hydrolysis activity"/>
    <property type="evidence" value="ECO:0007669"/>
    <property type="project" value="InterPro"/>
</dbReference>
<sequence length="858" mass="92209">MSTKVSEQENQGVSTCSCGHSHEEENELTGHIHCTCGCEDGHHHHHEHKHEHGESCSCGHDHSHEDEDDSLTGHIHCTCGCEDGHHHHHEHKHEHGESCSCGHDHSHEDEDDSLTGHIHCTCGCEDGHHHHHEHKHGESCSCGHDHSHEDEDDSLTGHIHCTCGCEDGHDHHHPHEDDDSITGHVKCSCGCEDGHDHHHHHHSHDDSITGHVKCSCGCEDGHEHTHEHSHSAVATAEKPALTTKKEFHYMDLYYDYPERMVAAAAVIYLAVTFLPLPQVAKLPLMVLATLTAALPLLWGGVKKICRLKFDETSLLTIAVIAAFLIGEYSEAVMVTILFRVGNLIEDSAIARSKRDIEALTKIRPNTANLVRPDGSVVAVAAKSVKIGSTIVVKPGEKVPVDCVILEGGSAMDTSALTGESLTRNVEKGDTLLSGMVNVDGMLTCKTTASFHDSAASRIIQMVKDSTAKKGKTENFISRFAKVYTPFIIFAAAALAFLPPLLGMGELSMWVGRSLVFLVASCPCALVISIPLSFFAGIGANSKIGVLVKGSKYIETLSKANCVVFDKTGTLTSGKLSVTSVVSCSDLSEEEVAELAAIAESYSNHPMAQAVVANHPNVDLSGVSDYSEITGKGVSLKRNGQDVLCGSHRLMEDNGVDISGQPEANIYLAVSGKLVGYITLFDNPREDAKETIQNLKKLGVSNTVMLTGDSAYAAGKVQEMVGIDKVYAELLPEDKVSHLEKIKNENGVTLFVGDGINDAPVLAMADVGVAMGFGTDAAIEAADVVLLSDKPSSLPRCIEICRRNMSIAKFNIVFALSVKAVVLALGALGMAQMWMAVVADVGVSVCAVLNATRIMRVKQ</sequence>
<dbReference type="GO" id="GO:0005886">
    <property type="term" value="C:plasma membrane"/>
    <property type="evidence" value="ECO:0007669"/>
    <property type="project" value="UniProtKB-SubCell"/>
</dbReference>
<dbReference type="EMBL" id="CACRSL010000003">
    <property type="protein sequence ID" value="VYT01658.1"/>
    <property type="molecule type" value="Genomic_DNA"/>
</dbReference>
<keyword evidence="6 9" id="KW-0472">Membrane</keyword>
<dbReference type="GO" id="GO:0008551">
    <property type="term" value="F:P-type cadmium transporter activity"/>
    <property type="evidence" value="ECO:0007669"/>
    <property type="project" value="UniProtKB-EC"/>
</dbReference>
<dbReference type="NCBIfam" id="TIGR01512">
    <property type="entry name" value="ATPase-IB2_Cd"/>
    <property type="match status" value="1"/>
</dbReference>
<feature type="transmembrane region" description="Helical" evidence="9">
    <location>
        <begin position="809"/>
        <end position="827"/>
    </location>
</feature>
<feature type="transmembrane region" description="Helical" evidence="9">
    <location>
        <begin position="260"/>
        <end position="276"/>
    </location>
</feature>
<dbReference type="InterPro" id="IPR059000">
    <property type="entry name" value="ATPase_P-type_domA"/>
</dbReference>
<dbReference type="InterPro" id="IPR001757">
    <property type="entry name" value="P_typ_ATPase"/>
</dbReference>
<feature type="domain" description="P-type ATPase A" evidence="10">
    <location>
        <begin position="363"/>
        <end position="463"/>
    </location>
</feature>
<keyword evidence="3" id="KW-0104">Cadmium</keyword>
<dbReference type="InterPro" id="IPR008250">
    <property type="entry name" value="ATPase_P-typ_transduc_dom_A_sf"/>
</dbReference>
<keyword evidence="9" id="KW-0479">Metal-binding</keyword>
<dbReference type="InterPro" id="IPR023214">
    <property type="entry name" value="HAD_sf"/>
</dbReference>
<dbReference type="InterPro" id="IPR027256">
    <property type="entry name" value="P-typ_ATPase_IB"/>
</dbReference>
<dbReference type="PROSITE" id="PS00154">
    <property type="entry name" value="ATPASE_E1_E2"/>
    <property type="match status" value="1"/>
</dbReference>
<evidence type="ECO:0000256" key="5">
    <source>
        <dbReference type="ARBA" id="ARBA00022989"/>
    </source>
</evidence>
<dbReference type="Gene3D" id="3.40.50.1000">
    <property type="entry name" value="HAD superfamily/HAD-like"/>
    <property type="match status" value="1"/>
</dbReference>
<dbReference type="NCBIfam" id="TIGR01525">
    <property type="entry name" value="ATPase-IB_hvy"/>
    <property type="match status" value="1"/>
</dbReference>
<dbReference type="PRINTS" id="PR00119">
    <property type="entry name" value="CATATPASE"/>
</dbReference>
<evidence type="ECO:0000256" key="1">
    <source>
        <dbReference type="ARBA" id="ARBA00004141"/>
    </source>
</evidence>
<dbReference type="InterPro" id="IPR023298">
    <property type="entry name" value="ATPase_P-typ_TM_dom_sf"/>
</dbReference>
<dbReference type="NCBIfam" id="TIGR01494">
    <property type="entry name" value="ATPase_P-type"/>
    <property type="match status" value="1"/>
</dbReference>
<dbReference type="InterPro" id="IPR036412">
    <property type="entry name" value="HAD-like_sf"/>
</dbReference>
<keyword evidence="4 9" id="KW-0812">Transmembrane</keyword>
<protein>
    <recommendedName>
        <fullName evidence="7">Cd(2+)-exporting ATPase</fullName>
        <ecNumber evidence="7">7.2.2.21</ecNumber>
    </recommendedName>
</protein>
<evidence type="ECO:0000259" key="10">
    <source>
        <dbReference type="Pfam" id="PF00122"/>
    </source>
</evidence>
<dbReference type="PROSITE" id="PS01229">
    <property type="entry name" value="COF_2"/>
    <property type="match status" value="1"/>
</dbReference>
<dbReference type="InterPro" id="IPR051014">
    <property type="entry name" value="Cation_Transport_ATPase_IB"/>
</dbReference>
<dbReference type="EC" id="7.2.2.21" evidence="7"/>
<dbReference type="Gene3D" id="2.70.150.10">
    <property type="entry name" value="Calcium-transporting ATPase, cytoplasmic transduction domain A"/>
    <property type="match status" value="1"/>
</dbReference>
<evidence type="ECO:0000256" key="9">
    <source>
        <dbReference type="RuleBase" id="RU362081"/>
    </source>
</evidence>
<keyword evidence="9" id="KW-1003">Cell membrane</keyword>
<organism evidence="11">
    <name type="scientific">uncultured Anaerotruncus sp</name>
    <dbReference type="NCBI Taxonomy" id="905011"/>
    <lineage>
        <taxon>Bacteria</taxon>
        <taxon>Bacillati</taxon>
        <taxon>Bacillota</taxon>
        <taxon>Clostridia</taxon>
        <taxon>Eubacteriales</taxon>
        <taxon>Oscillospiraceae</taxon>
        <taxon>Anaerotruncus</taxon>
        <taxon>environmental samples</taxon>
    </lineage>
</organism>
<feature type="transmembrane region" description="Helical" evidence="9">
    <location>
        <begin position="482"/>
        <end position="501"/>
    </location>
</feature>
<keyword evidence="5 9" id="KW-1133">Transmembrane helix</keyword>
<dbReference type="AlphaFoldDB" id="A0A6N2T7L6"/>
<dbReference type="InterPro" id="IPR018303">
    <property type="entry name" value="ATPase_P-typ_P_site"/>
</dbReference>
<comment type="subcellular location">
    <subcellularLocation>
        <location evidence="9">Cell membrane</location>
    </subcellularLocation>
    <subcellularLocation>
        <location evidence="1">Membrane</location>
        <topology evidence="1">Multi-pass membrane protein</topology>
    </subcellularLocation>
</comment>
<evidence type="ECO:0000256" key="6">
    <source>
        <dbReference type="ARBA" id="ARBA00023136"/>
    </source>
</evidence>
<dbReference type="PANTHER" id="PTHR48085">
    <property type="entry name" value="CADMIUM/ZINC-TRANSPORTING ATPASE HMA2-RELATED"/>
    <property type="match status" value="1"/>
</dbReference>
<name>A0A6N2T7L6_9FIRM</name>
<feature type="transmembrane region" description="Helical" evidence="9">
    <location>
        <begin position="833"/>
        <end position="851"/>
    </location>
</feature>
<dbReference type="SUPFAM" id="SSF56784">
    <property type="entry name" value="HAD-like"/>
    <property type="match status" value="1"/>
</dbReference>
<feature type="transmembrane region" description="Helical" evidence="9">
    <location>
        <begin position="513"/>
        <end position="538"/>
    </location>
</feature>
<dbReference type="SUPFAM" id="SSF81665">
    <property type="entry name" value="Calcium ATPase, transmembrane domain M"/>
    <property type="match status" value="1"/>
</dbReference>
<keyword evidence="11" id="KW-0378">Hydrolase</keyword>
<dbReference type="Gene3D" id="3.40.1110.10">
    <property type="entry name" value="Calcium-transporting ATPase, cytoplasmic domain N"/>
    <property type="match status" value="1"/>
</dbReference>
<comment type="catalytic activity">
    <reaction evidence="8">
        <text>Cd(2+)(in) + ATP + H2O = Cd(2+)(out) + ADP + phosphate + H(+)</text>
        <dbReference type="Rhea" id="RHEA:12132"/>
        <dbReference type="ChEBI" id="CHEBI:15377"/>
        <dbReference type="ChEBI" id="CHEBI:15378"/>
        <dbReference type="ChEBI" id="CHEBI:30616"/>
        <dbReference type="ChEBI" id="CHEBI:43474"/>
        <dbReference type="ChEBI" id="CHEBI:48775"/>
        <dbReference type="ChEBI" id="CHEBI:456216"/>
        <dbReference type="EC" id="7.2.2.21"/>
    </reaction>
</comment>
<keyword evidence="9" id="KW-0067">ATP-binding</keyword>
<accession>A0A6N2T7L6</accession>
<dbReference type="GO" id="GO:0046872">
    <property type="term" value="F:metal ion binding"/>
    <property type="evidence" value="ECO:0007669"/>
    <property type="project" value="UniProtKB-KW"/>
</dbReference>